<evidence type="ECO:0000313" key="1">
    <source>
        <dbReference type="EMBL" id="VVE25384.1"/>
    </source>
</evidence>
<dbReference type="OrthoDB" id="9031711at2"/>
<keyword evidence="2" id="KW-1185">Reference proteome</keyword>
<dbReference type="GeneID" id="300405372"/>
<reference evidence="1 2" key="1">
    <citation type="submission" date="2019-08" db="EMBL/GenBank/DDBJ databases">
        <authorList>
            <person name="Peeters C."/>
        </authorList>
    </citation>
    <scope>NUCLEOTIDE SEQUENCE [LARGE SCALE GENOMIC DNA]</scope>
    <source>
        <strain evidence="1 2">LMG 31114</strain>
    </source>
</reference>
<evidence type="ECO:0000313" key="2">
    <source>
        <dbReference type="Proteomes" id="UP000366945"/>
    </source>
</evidence>
<accession>A0A5E4WP56</accession>
<dbReference type="Proteomes" id="UP000366945">
    <property type="component" value="Unassembled WGS sequence"/>
</dbReference>
<dbReference type="InterPro" id="IPR043037">
    <property type="entry name" value="CfaE_adhesin"/>
</dbReference>
<organism evidence="1 2">
    <name type="scientific">Pandoraea pneumonica</name>
    <dbReference type="NCBI Taxonomy" id="2508299"/>
    <lineage>
        <taxon>Bacteria</taxon>
        <taxon>Pseudomonadati</taxon>
        <taxon>Pseudomonadota</taxon>
        <taxon>Betaproteobacteria</taxon>
        <taxon>Burkholderiales</taxon>
        <taxon>Burkholderiaceae</taxon>
        <taxon>Pandoraea</taxon>
    </lineage>
</organism>
<protein>
    <submittedName>
        <fullName evidence="1">CFA/I fimbrial subunit E</fullName>
    </submittedName>
</protein>
<name>A0A5E4WP56_9BURK</name>
<dbReference type="InterPro" id="IPR010888">
    <property type="entry name" value="CblD"/>
</dbReference>
<sequence>MSLMQLRGNRGVPRWAVPYLMAGAVALGSLWIADDVFAQAFPVDHRESVEQTVDRSSIAADWQFREPLQVHYTPGEIRGSRTAYGCRSNADSAVGACAVRPTSDPSGARTRIRLRFVESRTHHAVDLVATGAKIVTVSGSTCNHVRRQLHDNTNNGTCGGRRYDASRYDLSLSREEMAKVPMAGIWRAQLMLNVIELGQTAPSATHVYDITLNVTDRNNAQIYFPTLATVNPRVAFDLRSRPGAGFVPVIFGGRALDLCFYDGFGSNSDGALRVRATGPGGQFPEQPAGYASIAARGTPGLLPVDRIDYRVGLTYDGATQWLRIGDAAGMAFSPTSQSPIRLVRLPGIPVPVACTPARLNFEIAPFVVTTKRHGEYEGTLRLEMTVDAGRI</sequence>
<dbReference type="Gene3D" id="2.60.40.2520">
    <property type="entry name" value="CFA/I fimbrial subunit E, adhesin domain"/>
    <property type="match status" value="1"/>
</dbReference>
<dbReference type="Pfam" id="PF07434">
    <property type="entry name" value="CblD"/>
    <property type="match status" value="1"/>
</dbReference>
<dbReference type="Gene3D" id="2.60.40.2040">
    <property type="entry name" value="CFA/I fimbrial subunit E, pilin domain"/>
    <property type="match status" value="1"/>
</dbReference>
<gene>
    <name evidence="1" type="primary">cfaE</name>
    <name evidence="1" type="ORF">PPN31114_03361</name>
</gene>
<dbReference type="EMBL" id="CABPSK010000003">
    <property type="protein sequence ID" value="VVE25384.1"/>
    <property type="molecule type" value="Genomic_DNA"/>
</dbReference>
<dbReference type="RefSeq" id="WP_150680634.1">
    <property type="nucleotide sequence ID" value="NZ_CABPSK010000003.1"/>
</dbReference>
<proteinExistence type="predicted"/>
<dbReference type="AlphaFoldDB" id="A0A5E4WP56"/>